<keyword evidence="2" id="KW-1133">Transmembrane helix</keyword>
<organism evidence="3 4">
    <name type="scientific">Achromobacter spanius</name>
    <dbReference type="NCBI Taxonomy" id="217203"/>
    <lineage>
        <taxon>Bacteria</taxon>
        <taxon>Pseudomonadati</taxon>
        <taxon>Pseudomonadota</taxon>
        <taxon>Betaproteobacteria</taxon>
        <taxon>Burkholderiales</taxon>
        <taxon>Alcaligenaceae</taxon>
        <taxon>Achromobacter</taxon>
    </lineage>
</organism>
<comment type="caution">
    <text evidence="3">The sequence shown here is derived from an EMBL/GenBank/DDBJ whole genome shotgun (WGS) entry which is preliminary data.</text>
</comment>
<sequence length="129" mass="14214">MAFRTKNGRRGCAGFTLIELMAVMAIIGALMSLVAPSFFKSNDRARETVLRHNLQSIRHAIDDYRADHGNNPDSLDVLVADKYLRELPMDPVTGKRDSWLPQNGDAPGVNDVISGATGRGLDGLDYARW</sequence>
<dbReference type="PANTHER" id="PTHR30093">
    <property type="entry name" value="GENERAL SECRETION PATHWAY PROTEIN G"/>
    <property type="match status" value="1"/>
</dbReference>
<dbReference type="NCBIfam" id="TIGR02532">
    <property type="entry name" value="IV_pilin_GFxxxE"/>
    <property type="match status" value="1"/>
</dbReference>
<evidence type="ECO:0000313" key="3">
    <source>
        <dbReference type="EMBL" id="PPA76234.1"/>
    </source>
</evidence>
<dbReference type="AlphaFoldDB" id="A0A2S5GTI9"/>
<dbReference type="InterPro" id="IPR012902">
    <property type="entry name" value="N_methyl_site"/>
</dbReference>
<keyword evidence="2" id="KW-0472">Membrane</keyword>
<reference evidence="3 4" key="1">
    <citation type="submission" date="2018-02" db="EMBL/GenBank/DDBJ databases">
        <title>Draft Genome of Achromobacter spanius stain 6.</title>
        <authorList>
            <person name="Gunasekera T.S."/>
            <person name="Radwan O."/>
            <person name="Ruiz O.N."/>
        </authorList>
    </citation>
    <scope>NUCLEOTIDE SEQUENCE [LARGE SCALE GENOMIC DNA]</scope>
    <source>
        <strain evidence="3 4">6</strain>
    </source>
</reference>
<evidence type="ECO:0000313" key="4">
    <source>
        <dbReference type="Proteomes" id="UP000239990"/>
    </source>
</evidence>
<protein>
    <submittedName>
        <fullName evidence="3">Type II secretion system protein</fullName>
    </submittedName>
</protein>
<dbReference type="Pfam" id="PF07963">
    <property type="entry name" value="N_methyl"/>
    <property type="match status" value="1"/>
</dbReference>
<dbReference type="RefSeq" id="WP_046803429.1">
    <property type="nucleotide sequence ID" value="NZ_PREU01000004.1"/>
</dbReference>
<proteinExistence type="predicted"/>
<name>A0A2S5GTI9_9BURK</name>
<dbReference type="EMBL" id="PREU01000004">
    <property type="protein sequence ID" value="PPA76234.1"/>
    <property type="molecule type" value="Genomic_DNA"/>
</dbReference>
<evidence type="ECO:0000256" key="1">
    <source>
        <dbReference type="ARBA" id="ARBA00022481"/>
    </source>
</evidence>
<accession>A0A2S5GTI9</accession>
<feature type="transmembrane region" description="Helical" evidence="2">
    <location>
        <begin position="12"/>
        <end position="39"/>
    </location>
</feature>
<dbReference type="PANTHER" id="PTHR30093:SF47">
    <property type="entry name" value="TYPE IV PILUS NON-CORE MINOR PILIN PILE"/>
    <property type="match status" value="1"/>
</dbReference>
<dbReference type="PRINTS" id="PR00813">
    <property type="entry name" value="BCTERIALGSPG"/>
</dbReference>
<keyword evidence="2" id="KW-0812">Transmembrane</keyword>
<keyword evidence="1" id="KW-0488">Methylation</keyword>
<gene>
    <name evidence="3" type="ORF">C4E15_11235</name>
</gene>
<evidence type="ECO:0000256" key="2">
    <source>
        <dbReference type="SAM" id="Phobius"/>
    </source>
</evidence>
<dbReference type="InterPro" id="IPR045584">
    <property type="entry name" value="Pilin-like"/>
</dbReference>
<dbReference type="GO" id="GO:0015627">
    <property type="term" value="C:type II protein secretion system complex"/>
    <property type="evidence" value="ECO:0007669"/>
    <property type="project" value="InterPro"/>
</dbReference>
<dbReference type="Proteomes" id="UP000239990">
    <property type="component" value="Unassembled WGS sequence"/>
</dbReference>
<dbReference type="SUPFAM" id="SSF54523">
    <property type="entry name" value="Pili subunits"/>
    <property type="match status" value="1"/>
</dbReference>
<dbReference type="InterPro" id="IPR000983">
    <property type="entry name" value="Bac_GSPG_pilin"/>
</dbReference>
<dbReference type="Gene3D" id="3.30.700.10">
    <property type="entry name" value="Glycoprotein, Type 4 Pilin"/>
    <property type="match status" value="1"/>
</dbReference>
<dbReference type="GO" id="GO:0015628">
    <property type="term" value="P:protein secretion by the type II secretion system"/>
    <property type="evidence" value="ECO:0007669"/>
    <property type="project" value="InterPro"/>
</dbReference>
<dbReference type="OrthoDB" id="9795612at2"/>
<dbReference type="PROSITE" id="PS00409">
    <property type="entry name" value="PROKAR_NTER_METHYL"/>
    <property type="match status" value="1"/>
</dbReference>